<comment type="caution">
    <text evidence="2">The sequence shown here is derived from an EMBL/GenBank/DDBJ whole genome shotgun (WGS) entry which is preliminary data.</text>
</comment>
<organism evidence="2 3">
    <name type="scientific">Caenorhabditis remanei</name>
    <name type="common">Caenorhabditis vulgaris</name>
    <dbReference type="NCBI Taxonomy" id="31234"/>
    <lineage>
        <taxon>Eukaryota</taxon>
        <taxon>Metazoa</taxon>
        <taxon>Ecdysozoa</taxon>
        <taxon>Nematoda</taxon>
        <taxon>Chromadorea</taxon>
        <taxon>Rhabditida</taxon>
        <taxon>Rhabditina</taxon>
        <taxon>Rhabditomorpha</taxon>
        <taxon>Rhabditoidea</taxon>
        <taxon>Rhabditidae</taxon>
        <taxon>Peloderinae</taxon>
        <taxon>Caenorhabditis</taxon>
    </lineage>
</organism>
<dbReference type="RefSeq" id="XP_053591102.1">
    <property type="nucleotide sequence ID" value="XM_053722457.1"/>
</dbReference>
<accession>A0A6A5HL04</accession>
<dbReference type="CTD" id="9798028"/>
<evidence type="ECO:0000313" key="2">
    <source>
        <dbReference type="EMBL" id="KAF1768568.1"/>
    </source>
</evidence>
<dbReference type="EMBL" id="WUAV01000001">
    <property type="protein sequence ID" value="KAF1768568.1"/>
    <property type="molecule type" value="Genomic_DNA"/>
</dbReference>
<feature type="region of interest" description="Disordered" evidence="1">
    <location>
        <begin position="24"/>
        <end position="53"/>
    </location>
</feature>
<reference evidence="2 3" key="1">
    <citation type="submission" date="2019-12" db="EMBL/GenBank/DDBJ databases">
        <title>Chromosome-level assembly of the Caenorhabditis remanei genome.</title>
        <authorList>
            <person name="Teterina A.A."/>
            <person name="Willis J.H."/>
            <person name="Phillips P.C."/>
        </authorList>
    </citation>
    <scope>NUCLEOTIDE SEQUENCE [LARGE SCALE GENOMIC DNA]</scope>
    <source>
        <strain evidence="2 3">PX506</strain>
        <tissue evidence="2">Whole organism</tissue>
    </source>
</reference>
<feature type="region of interest" description="Disordered" evidence="1">
    <location>
        <begin position="207"/>
        <end position="229"/>
    </location>
</feature>
<feature type="compositionally biased region" description="Basic and acidic residues" evidence="1">
    <location>
        <begin position="207"/>
        <end position="218"/>
    </location>
</feature>
<dbReference type="AlphaFoldDB" id="A0A6A5HL04"/>
<gene>
    <name evidence="2" type="ORF">GCK72_000380</name>
</gene>
<evidence type="ECO:0000313" key="3">
    <source>
        <dbReference type="Proteomes" id="UP000483820"/>
    </source>
</evidence>
<dbReference type="KEGG" id="crq:GCK72_000380"/>
<dbReference type="GeneID" id="9798028"/>
<sequence>MMHPTTFPTDSKVGKYNLIDGFRLTNSRDEGPGPSKKISEFQENSSDFYENSRRNELSINGKVRRPNLEHLLLQAPPPSDYSTPFEAKGEINDSFSYVPSVSGDWNDEENEASFTIEYLEEKPRLLRPKNESSSENAEKYMELDPNESILASSGDPNDFGIPPLLTNYSPMFQELTRKLMEEERVKSRVLSFDERIKRLKEELAVVKEEKEREKREEQSTSSWSSRPSILRKGSIRRPIRRKSALSIHTVEYDTELIDMNEITCEMMENMSEDELKHVCNSLFESSPRVRFRGFYPFLVEGMIQKDYQTKDLKLFSSRLRNVRIPDTREPNQMSTDYVYFVVVRQGVFGGFWYETHPSCLISAKFRSQHETVLHGYAILAYPIGSKEDSMNEERWICWNDSLGMMSINKRSAMIAMKKQPGWDKQLDIVTFSANSYNGRYVVDKIVALTNAKDKRFRIPVEIFLIVDATFLESRRDDIVFYSDVLKSEIFIKKDRIGNVNEALPYELIVAPTFPSPTIIEFRVLLIVQNTFWTEDKMWIRSQLAEKTNAYRV</sequence>
<dbReference type="Proteomes" id="UP000483820">
    <property type="component" value="Chromosome I"/>
</dbReference>
<name>A0A6A5HL04_CAERE</name>
<evidence type="ECO:0000256" key="1">
    <source>
        <dbReference type="SAM" id="MobiDB-lite"/>
    </source>
</evidence>
<protein>
    <submittedName>
        <fullName evidence="2">Uncharacterized protein</fullName>
    </submittedName>
</protein>
<proteinExistence type="predicted"/>